<accession>A0A5M8PLF3</accession>
<reference evidence="2 3" key="1">
    <citation type="submission" date="2019-09" db="EMBL/GenBank/DDBJ databases">
        <title>The hologenome of the rock-dwelling lichen Lasallia pustulata.</title>
        <authorList>
            <person name="Greshake Tzovaras B."/>
            <person name="Segers F."/>
            <person name="Bicker A."/>
            <person name="Dal Grande F."/>
            <person name="Otte J."/>
            <person name="Hankeln T."/>
            <person name="Schmitt I."/>
            <person name="Ebersberger I."/>
        </authorList>
    </citation>
    <scope>NUCLEOTIDE SEQUENCE [LARGE SCALE GENOMIC DNA]</scope>
    <source>
        <strain evidence="2">A1-1</strain>
    </source>
</reference>
<name>A0A5M8PLF3_9LECA</name>
<sequence>MSSPVNTEETARPDIDGILGRYNIVWRDGDAIRPEPRPEWNYEEHEDVPTIDAAILLSLAIDDETSLSPSEFPPRQPGTTPAVGHLVWSTWRAKWTGTYSPRNGLRLQVESMNDDMTNGVYKGCFCSCSLKLYSRDDSGFAFLIGDFAMWWTDCPGTSDGWIRIFAKKKGPVLHLTASERRRCKTSIEEAEKDEKEDDNEDEDKEGDRSDAAKDKSSSGQPDTKPEARTELTDILGRYNAVWKYETLGGSEEVSWPDHTVTISRAPTQEATQIDPPLEPGETALVAELLYGSWRGRWFGAYSKGGGLGVGVEDMNKSMNDNIHEQCSLDLYSLDDDGFAFVHCEFDTGSKACSGSSLELLLKKHGRSLGLTQTEKERCRDVIGESDDEMEERRMVGTWGKAARENEGAAVEAEL</sequence>
<protein>
    <submittedName>
        <fullName evidence="2">Uncharacterized protein</fullName>
    </submittedName>
</protein>
<dbReference type="EMBL" id="VXIT01000010">
    <property type="protein sequence ID" value="KAA6409840.1"/>
    <property type="molecule type" value="Genomic_DNA"/>
</dbReference>
<comment type="caution">
    <text evidence="2">The sequence shown here is derived from an EMBL/GenBank/DDBJ whole genome shotgun (WGS) entry which is preliminary data.</text>
</comment>
<feature type="region of interest" description="Disordered" evidence="1">
    <location>
        <begin position="185"/>
        <end position="229"/>
    </location>
</feature>
<dbReference type="AlphaFoldDB" id="A0A5M8PLF3"/>
<organism evidence="2 3">
    <name type="scientific">Lasallia pustulata</name>
    <dbReference type="NCBI Taxonomy" id="136370"/>
    <lineage>
        <taxon>Eukaryota</taxon>
        <taxon>Fungi</taxon>
        <taxon>Dikarya</taxon>
        <taxon>Ascomycota</taxon>
        <taxon>Pezizomycotina</taxon>
        <taxon>Lecanoromycetes</taxon>
        <taxon>OSLEUM clade</taxon>
        <taxon>Umbilicariomycetidae</taxon>
        <taxon>Umbilicariales</taxon>
        <taxon>Umbilicariaceae</taxon>
        <taxon>Lasallia</taxon>
    </lineage>
</organism>
<feature type="compositionally biased region" description="Acidic residues" evidence="1">
    <location>
        <begin position="194"/>
        <end position="204"/>
    </location>
</feature>
<dbReference type="OrthoDB" id="10642966at2759"/>
<proteinExistence type="predicted"/>
<evidence type="ECO:0000313" key="3">
    <source>
        <dbReference type="Proteomes" id="UP000324767"/>
    </source>
</evidence>
<gene>
    <name evidence="2" type="ORF">FRX48_06452</name>
</gene>
<dbReference type="Proteomes" id="UP000324767">
    <property type="component" value="Unassembled WGS sequence"/>
</dbReference>
<evidence type="ECO:0000256" key="1">
    <source>
        <dbReference type="SAM" id="MobiDB-lite"/>
    </source>
</evidence>
<evidence type="ECO:0000313" key="2">
    <source>
        <dbReference type="EMBL" id="KAA6409840.1"/>
    </source>
</evidence>
<feature type="compositionally biased region" description="Basic and acidic residues" evidence="1">
    <location>
        <begin position="205"/>
        <end position="216"/>
    </location>
</feature>